<keyword evidence="4" id="KW-0645">Protease</keyword>
<dbReference type="InterPro" id="IPR018200">
    <property type="entry name" value="USP_CS"/>
</dbReference>
<feature type="compositionally biased region" description="Basic residues" evidence="5">
    <location>
        <begin position="393"/>
        <end position="403"/>
    </location>
</feature>
<dbReference type="EC" id="3.4.19.12" evidence="4"/>
<dbReference type="InterPro" id="IPR038765">
    <property type="entry name" value="Papain-like_cys_pep_sf"/>
</dbReference>
<feature type="compositionally biased region" description="Polar residues" evidence="5">
    <location>
        <begin position="128"/>
        <end position="140"/>
    </location>
</feature>
<dbReference type="SUPFAM" id="SSF57850">
    <property type="entry name" value="RING/U-box"/>
    <property type="match status" value="1"/>
</dbReference>
<dbReference type="InterPro" id="IPR032640">
    <property type="entry name" value="AMPK1_CBM"/>
</dbReference>
<feature type="region of interest" description="Disordered" evidence="5">
    <location>
        <begin position="113"/>
        <end position="141"/>
    </location>
</feature>
<dbReference type="PANTHER" id="PTHR21646:SF19">
    <property type="entry name" value="UBIQUITIN CARBOXYL-TERMINAL HYDROLASE 3"/>
    <property type="match status" value="1"/>
</dbReference>
<comment type="catalytic activity">
    <reaction evidence="4">
        <text>Thiol-dependent hydrolysis of ester, thioester, amide, peptide and isopeptide bonds formed by the C-terminal Gly of ubiquitin (a 76-residue protein attached to proteins as an intracellular targeting signal).</text>
        <dbReference type="EC" id="3.4.19.12"/>
    </reaction>
</comment>
<dbReference type="OrthoDB" id="420187at2759"/>
<dbReference type="InterPro" id="IPR001394">
    <property type="entry name" value="Peptidase_C19_UCH"/>
</dbReference>
<evidence type="ECO:0000256" key="3">
    <source>
        <dbReference type="ARBA" id="ARBA00022833"/>
    </source>
</evidence>
<dbReference type="InterPro" id="IPR028889">
    <property type="entry name" value="USP"/>
</dbReference>
<dbReference type="STRING" id="1806994.A0A507CAH9"/>
<keyword evidence="2" id="KW-0863">Zinc-finger</keyword>
<dbReference type="Pfam" id="PF16561">
    <property type="entry name" value="AMPK1_CBM"/>
    <property type="match status" value="1"/>
</dbReference>
<comment type="similarity">
    <text evidence="4">Belongs to the peptidase C19 family.</text>
</comment>
<reference evidence="7 8" key="1">
    <citation type="journal article" date="2019" name="Sci. Rep.">
        <title>Comparative genomics of chytrid fungi reveal insights into the obligate biotrophic and pathogenic lifestyle of Synchytrium endobioticum.</title>
        <authorList>
            <person name="van de Vossenberg B.T.L.H."/>
            <person name="Warris S."/>
            <person name="Nguyen H.D.T."/>
            <person name="van Gent-Pelzer M.P.E."/>
            <person name="Joly D.L."/>
            <person name="van de Geest H.C."/>
            <person name="Bonants P.J.M."/>
            <person name="Smith D.S."/>
            <person name="Levesque C.A."/>
            <person name="van der Lee T.A.J."/>
        </authorList>
    </citation>
    <scope>NUCLEOTIDE SEQUENCE [LARGE SCALE GENOMIC DNA]</scope>
    <source>
        <strain evidence="7 8">JEL517</strain>
    </source>
</reference>
<keyword evidence="3" id="KW-0862">Zinc</keyword>
<feature type="compositionally biased region" description="Low complexity" evidence="5">
    <location>
        <begin position="113"/>
        <end position="127"/>
    </location>
</feature>
<feature type="region of interest" description="Disordered" evidence="5">
    <location>
        <begin position="238"/>
        <end position="261"/>
    </location>
</feature>
<dbReference type="GO" id="GO:0004843">
    <property type="term" value="F:cysteine-type deubiquitinase activity"/>
    <property type="evidence" value="ECO:0007669"/>
    <property type="project" value="UniProtKB-UniRule"/>
</dbReference>
<keyword evidence="1" id="KW-0479">Metal-binding</keyword>
<evidence type="ECO:0000256" key="1">
    <source>
        <dbReference type="ARBA" id="ARBA00022723"/>
    </source>
</evidence>
<organism evidence="7 8">
    <name type="scientific">Synchytrium microbalum</name>
    <dbReference type="NCBI Taxonomy" id="1806994"/>
    <lineage>
        <taxon>Eukaryota</taxon>
        <taxon>Fungi</taxon>
        <taxon>Fungi incertae sedis</taxon>
        <taxon>Chytridiomycota</taxon>
        <taxon>Chytridiomycota incertae sedis</taxon>
        <taxon>Chytridiomycetes</taxon>
        <taxon>Synchytriales</taxon>
        <taxon>Synchytriaceae</taxon>
        <taxon>Synchytrium</taxon>
    </lineage>
</organism>
<dbReference type="SUPFAM" id="SSF81296">
    <property type="entry name" value="E set domains"/>
    <property type="match status" value="1"/>
</dbReference>
<keyword evidence="4" id="KW-0788">Thiol protease</keyword>
<feature type="compositionally biased region" description="Low complexity" evidence="5">
    <location>
        <begin position="178"/>
        <end position="192"/>
    </location>
</feature>
<dbReference type="InterPro" id="IPR014756">
    <property type="entry name" value="Ig_E-set"/>
</dbReference>
<feature type="domain" description="USP" evidence="6">
    <location>
        <begin position="408"/>
        <end position="751"/>
    </location>
</feature>
<dbReference type="GeneID" id="42004065"/>
<feature type="compositionally biased region" description="Low complexity" evidence="5">
    <location>
        <begin position="238"/>
        <end position="251"/>
    </location>
</feature>
<feature type="compositionally biased region" description="Polar residues" evidence="5">
    <location>
        <begin position="822"/>
        <end position="831"/>
    </location>
</feature>
<dbReference type="GO" id="GO:0016579">
    <property type="term" value="P:protein deubiquitination"/>
    <property type="evidence" value="ECO:0007669"/>
    <property type="project" value="InterPro"/>
</dbReference>
<evidence type="ECO:0000313" key="7">
    <source>
        <dbReference type="EMBL" id="TPX34515.1"/>
    </source>
</evidence>
<feature type="region of interest" description="Disordered" evidence="5">
    <location>
        <begin position="372"/>
        <end position="403"/>
    </location>
</feature>
<evidence type="ECO:0000256" key="2">
    <source>
        <dbReference type="ARBA" id="ARBA00022771"/>
    </source>
</evidence>
<feature type="compositionally biased region" description="Basic residues" evidence="5">
    <location>
        <begin position="869"/>
        <end position="878"/>
    </location>
</feature>
<dbReference type="GO" id="GO:0008270">
    <property type="term" value="F:zinc ion binding"/>
    <property type="evidence" value="ECO:0007669"/>
    <property type="project" value="UniProtKB-KW"/>
</dbReference>
<dbReference type="Pfam" id="PF00443">
    <property type="entry name" value="UCH"/>
    <property type="match status" value="1"/>
</dbReference>
<dbReference type="PANTHER" id="PTHR21646">
    <property type="entry name" value="UBIQUITIN CARBOXYL-TERMINAL HYDROLASE"/>
    <property type="match status" value="1"/>
</dbReference>
<feature type="compositionally biased region" description="Polar residues" evidence="5">
    <location>
        <begin position="764"/>
        <end position="780"/>
    </location>
</feature>
<feature type="compositionally biased region" description="Basic and acidic residues" evidence="5">
    <location>
        <begin position="273"/>
        <end position="288"/>
    </location>
</feature>
<proteinExistence type="inferred from homology"/>
<feature type="region of interest" description="Disordered" evidence="5">
    <location>
        <begin position="447"/>
        <end position="478"/>
    </location>
</feature>
<dbReference type="InterPro" id="IPR013783">
    <property type="entry name" value="Ig-like_fold"/>
</dbReference>
<dbReference type="PROSITE" id="PS00972">
    <property type="entry name" value="USP_1"/>
    <property type="match status" value="1"/>
</dbReference>
<dbReference type="Gene3D" id="3.30.40.10">
    <property type="entry name" value="Zinc/RING finger domain, C3HC4 (zinc finger)"/>
    <property type="match status" value="1"/>
</dbReference>
<dbReference type="InterPro" id="IPR050185">
    <property type="entry name" value="Ub_carboxyl-term_hydrolase"/>
</dbReference>
<dbReference type="EMBL" id="QEAO01000013">
    <property type="protein sequence ID" value="TPX34515.1"/>
    <property type="molecule type" value="Genomic_DNA"/>
</dbReference>
<feature type="region of interest" description="Disordered" evidence="5">
    <location>
        <begin position="756"/>
        <end position="878"/>
    </location>
</feature>
<dbReference type="SUPFAM" id="SSF54001">
    <property type="entry name" value="Cysteine proteinases"/>
    <property type="match status" value="1"/>
</dbReference>
<dbReference type="RefSeq" id="XP_031025235.1">
    <property type="nucleotide sequence ID" value="XM_031168768.1"/>
</dbReference>
<dbReference type="Proteomes" id="UP000319731">
    <property type="component" value="Unassembled WGS sequence"/>
</dbReference>
<dbReference type="InterPro" id="IPR001607">
    <property type="entry name" value="Znf_UBP"/>
</dbReference>
<name>A0A507CAH9_9FUNG</name>
<dbReference type="AlphaFoldDB" id="A0A507CAH9"/>
<keyword evidence="4" id="KW-0833">Ubl conjugation pathway</keyword>
<evidence type="ECO:0000256" key="4">
    <source>
        <dbReference type="RuleBase" id="RU366025"/>
    </source>
</evidence>
<evidence type="ECO:0000256" key="5">
    <source>
        <dbReference type="SAM" id="MobiDB-lite"/>
    </source>
</evidence>
<dbReference type="PROSITE" id="PS00973">
    <property type="entry name" value="USP_2"/>
    <property type="match status" value="1"/>
</dbReference>
<comment type="caution">
    <text evidence="7">The sequence shown here is derived from an EMBL/GenBank/DDBJ whole genome shotgun (WGS) entry which is preliminary data.</text>
</comment>
<keyword evidence="8" id="KW-1185">Reference proteome</keyword>
<sequence length="878" mass="95473">MVLTDFYNHDAGSWASNVHLMGSFDDWTKGVAATKKGGSFMASVDCKPGTEVTFRWVVDGQWLNSSNYPARPDGYNWNMYRTIEPETVDLPPLTGPIVASTLLASSIAPASTTSATTVSTTPVGSPLASKSTTAASQSEPTALPPLTAPIVASTNLASSIAPAAKPLATTVSTTKFGSAGSTAAPATSTATKSEPEAVVLPPLTAPIVASTNLASSITPPAKTMVTAPSTASVGSAASTAKVPTSSSSSSSLPHHQSGVEATLEKAKEVVHEISDKIHPKKKEGDKAAKKSGGGGLFKKMSTIFHKDKKTTTDASTEKKAVKGHALAHFEETGHPLVFDIEQKMSYCYKCDEFAYIGDKEQEIDVIRQKLTGEPTSDGATPAADAASSSQGKPKSKRKRATQKYHHVTGLSNLGNTCFMNVVLQSLFHTVLFRRYCIDAPPWPLSPETPIITTQPLPPTSHTSPSPTRTTRSSVASKREQSIMNEFCDLIRDMWGTQSHALSPDAFLSAIWKSVPMFRGYQQQDAQEFIRYLLDRINTDLSRKNKRTIINRVFQGTLFNEVRCLKCGQVSTKEDPFLDLSLPIPERFVERKNKVEQRADPCTLDDCLRAFTDIEELTESEKYMCPHCKTLERAEKKLSVLGLPPVLCLHLKRFKFTRHIRCKIDTYVRFPITDFNIAPYTRNGVLGDAKPVWYDLYAVIVHHGSSGSGHFLAFTWSPENSSWFQMNDGSAKATSPEDVAQQQAYMLFYSRRNHQEVLETPEEINPTSSTTTPSRINGRINSSSSSSSPKAGRYNGKDVIEIDMDPSRQPSPSNGISAMDGVSTMNGSSPISPSRELRIRTGVAAPAPSGVLGAPIPIDSDDEEQSTSTRQRRKVIRRA</sequence>
<dbReference type="Gene3D" id="2.60.40.10">
    <property type="entry name" value="Immunoglobulins"/>
    <property type="match status" value="1"/>
</dbReference>
<dbReference type="Pfam" id="PF02148">
    <property type="entry name" value="zf-UBP"/>
    <property type="match status" value="1"/>
</dbReference>
<dbReference type="GO" id="GO:0006508">
    <property type="term" value="P:proteolysis"/>
    <property type="evidence" value="ECO:0007669"/>
    <property type="project" value="UniProtKB-KW"/>
</dbReference>
<keyword evidence="4" id="KW-0378">Hydrolase</keyword>
<feature type="compositionally biased region" description="Low complexity" evidence="5">
    <location>
        <begin position="447"/>
        <end position="473"/>
    </location>
</feature>
<feature type="region of interest" description="Disordered" evidence="5">
    <location>
        <begin position="176"/>
        <end position="197"/>
    </location>
</feature>
<protein>
    <recommendedName>
        <fullName evidence="4">Ubiquitin carboxyl-terminal hydrolase</fullName>
        <ecNumber evidence="4">3.4.19.12</ecNumber>
    </recommendedName>
</protein>
<evidence type="ECO:0000259" key="6">
    <source>
        <dbReference type="PROSITE" id="PS50235"/>
    </source>
</evidence>
<accession>A0A507CAH9</accession>
<dbReference type="PROSITE" id="PS50235">
    <property type="entry name" value="USP_3"/>
    <property type="match status" value="1"/>
</dbReference>
<feature type="region of interest" description="Disordered" evidence="5">
    <location>
        <begin position="273"/>
        <end position="294"/>
    </location>
</feature>
<dbReference type="InterPro" id="IPR013083">
    <property type="entry name" value="Znf_RING/FYVE/PHD"/>
</dbReference>
<dbReference type="Gene3D" id="3.90.70.10">
    <property type="entry name" value="Cysteine proteinases"/>
    <property type="match status" value="1"/>
</dbReference>
<evidence type="ECO:0000313" key="8">
    <source>
        <dbReference type="Proteomes" id="UP000319731"/>
    </source>
</evidence>
<gene>
    <name evidence="7" type="ORF">SmJEL517_g02840</name>
</gene>